<gene>
    <name evidence="4" type="ORF">KIH39_07590</name>
</gene>
<comment type="similarity">
    <text evidence="1">Belongs to the phycobiliprotein family.</text>
</comment>
<organism evidence="4 5">
    <name type="scientific">Telmatocola sphagniphila</name>
    <dbReference type="NCBI Taxonomy" id="1123043"/>
    <lineage>
        <taxon>Bacteria</taxon>
        <taxon>Pseudomonadati</taxon>
        <taxon>Planctomycetota</taxon>
        <taxon>Planctomycetia</taxon>
        <taxon>Gemmatales</taxon>
        <taxon>Gemmataceae</taxon>
    </lineage>
</organism>
<dbReference type="InterPro" id="IPR009050">
    <property type="entry name" value="Globin-like_sf"/>
</dbReference>
<protein>
    <submittedName>
        <fullName evidence="4">Uncharacterized protein</fullName>
    </submittedName>
</protein>
<evidence type="ECO:0000256" key="2">
    <source>
        <dbReference type="ARBA" id="ARBA00022991"/>
    </source>
</evidence>
<reference evidence="4" key="1">
    <citation type="submission" date="2021-05" db="EMBL/GenBank/DDBJ databases">
        <title>Complete genome sequence of the cellulolytic planctomycete Telmatocola sphagniphila SP2T and characterization of the first cellulase from planctomycetes.</title>
        <authorList>
            <person name="Rakitin A.L."/>
            <person name="Beletsky A.V."/>
            <person name="Naumoff D.G."/>
            <person name="Kulichevskaya I.S."/>
            <person name="Mardanov A.V."/>
            <person name="Ravin N.V."/>
            <person name="Dedysh S.N."/>
        </authorList>
    </citation>
    <scope>NUCLEOTIDE SEQUENCE</scope>
    <source>
        <strain evidence="4">SP2T</strain>
    </source>
</reference>
<dbReference type="SUPFAM" id="SSF46458">
    <property type="entry name" value="Globin-like"/>
    <property type="match status" value="1"/>
</dbReference>
<dbReference type="InterPro" id="IPR038719">
    <property type="entry name" value="Phycobilisome_asu/bsu_sf"/>
</dbReference>
<keyword evidence="2" id="KW-0157">Chromophore</keyword>
<proteinExistence type="inferred from homology"/>
<dbReference type="Gene3D" id="1.10.490.20">
    <property type="entry name" value="Phycocyanins"/>
    <property type="match status" value="1"/>
</dbReference>
<accession>A0A8E6EW95</accession>
<evidence type="ECO:0000313" key="5">
    <source>
        <dbReference type="Proteomes" id="UP000676194"/>
    </source>
</evidence>
<dbReference type="KEGG" id="tsph:KIH39_07590"/>
<dbReference type="AlphaFoldDB" id="A0A8E6EW95"/>
<dbReference type="EMBL" id="CP074694">
    <property type="protein sequence ID" value="QVL33760.1"/>
    <property type="molecule type" value="Genomic_DNA"/>
</dbReference>
<dbReference type="RefSeq" id="WP_213498733.1">
    <property type="nucleotide sequence ID" value="NZ_CP074694.1"/>
</dbReference>
<name>A0A8E6EW95_9BACT</name>
<keyword evidence="5" id="KW-1185">Reference proteome</keyword>
<evidence type="ECO:0000256" key="1">
    <source>
        <dbReference type="ARBA" id="ARBA00008182"/>
    </source>
</evidence>
<dbReference type="Proteomes" id="UP000676194">
    <property type="component" value="Chromosome"/>
</dbReference>
<evidence type="ECO:0000256" key="3">
    <source>
        <dbReference type="ARBA" id="ARBA00023307"/>
    </source>
</evidence>
<keyword evidence="3" id="KW-0089">Bile pigment</keyword>
<evidence type="ECO:0000313" key="4">
    <source>
        <dbReference type="EMBL" id="QVL33760.1"/>
    </source>
</evidence>
<sequence>MNPWLITLVKDANERLLTEKEVERFIAFLDTLPARIKLSEDLEKFEPEILAALTKELPAAYPDRPGYSRLVIQDVVESLRHLFVSVFVDEPEFLKLRWTDSLVSSLRQSGLDEEWAADIYKAIDEKLKKLLRGPSLELYRPAMDQLLDSLVVSVAV</sequence>